<dbReference type="InterPro" id="IPR005270">
    <property type="entry name" value="tRNA_dU_NifR3-rel"/>
</dbReference>
<dbReference type="SUPFAM" id="SSF51395">
    <property type="entry name" value="FMN-linked oxidoreductases"/>
    <property type="match status" value="1"/>
</dbReference>
<dbReference type="PATRIC" id="fig|113653.22.peg.1652"/>
<accession>A0A0F7IF28</accession>
<dbReference type="Proteomes" id="UP000034723">
    <property type="component" value="Chromosome"/>
</dbReference>
<dbReference type="EMBL" id="CP011267">
    <property type="protein sequence ID" value="AKG91037.1"/>
    <property type="molecule type" value="Genomic_DNA"/>
</dbReference>
<evidence type="ECO:0000313" key="1">
    <source>
        <dbReference type="EMBL" id="AKG91037.1"/>
    </source>
</evidence>
<gene>
    <name evidence="1" type="ORF">GAH_01679</name>
</gene>
<proteinExistence type="predicted"/>
<dbReference type="GeneID" id="24804248"/>
<organism evidence="1 2">
    <name type="scientific">Geoglobus ahangari</name>
    <dbReference type="NCBI Taxonomy" id="113653"/>
    <lineage>
        <taxon>Archaea</taxon>
        <taxon>Methanobacteriati</taxon>
        <taxon>Methanobacteriota</taxon>
        <taxon>Archaeoglobi</taxon>
        <taxon>Archaeoglobales</taxon>
        <taxon>Archaeoglobaceae</taxon>
        <taxon>Geoglobus</taxon>
    </lineage>
</organism>
<protein>
    <submittedName>
        <fullName evidence="1">tRNA dihydrouridine synthase B-like protein</fullName>
    </submittedName>
</protein>
<reference evidence="1 2" key="1">
    <citation type="submission" date="2015-04" db="EMBL/GenBank/DDBJ databases">
        <title>The complete genome sequence of the hyperthermophilic, obligate iron-reducing archaeon Geoglobus ahangari strain 234T.</title>
        <authorList>
            <person name="Manzella M.P."/>
            <person name="Holmes D.E."/>
            <person name="Rocheleau J.M."/>
            <person name="Chung A."/>
            <person name="Reguera G."/>
            <person name="Kashefi K."/>
        </authorList>
    </citation>
    <scope>NUCLEOTIDE SEQUENCE [LARGE SCALE GENOMIC DNA]</scope>
    <source>
        <strain evidence="1 2">234</strain>
    </source>
</reference>
<dbReference type="Gene3D" id="3.20.20.70">
    <property type="entry name" value="Aldolase class I"/>
    <property type="match status" value="1"/>
</dbReference>
<dbReference type="InParanoid" id="A0A0F7IF28"/>
<name>A0A0F7IF28_9EURY</name>
<dbReference type="AlphaFoldDB" id="A0A0F7IF28"/>
<keyword evidence="2" id="KW-1185">Reference proteome</keyword>
<dbReference type="STRING" id="113653.GAH_01679"/>
<dbReference type="HOGENOM" id="CLU_1118194_0_0_2"/>
<dbReference type="InterPro" id="IPR013785">
    <property type="entry name" value="Aldolase_TIM"/>
</dbReference>
<dbReference type="OrthoDB" id="145053at2157"/>
<dbReference type="NCBIfam" id="TIGR00736">
    <property type="entry name" value="nifR3_rel_arch"/>
    <property type="match status" value="1"/>
</dbReference>
<sequence>MIFPNRLVLSAMAGINDWRFVRDKRAGMVVLGGFNADRDSNEAAKRAAERGRREFVFSDPVREIERQISMLHGFRGVVAVNVRSKSLDGYAEVARVAGDHGAVVEINAHCRQPEFLEIGCGQSLLFNQHKLAEIVERASKHAEVVVKIRGGLDVDYLSLSQLLFDSGALMIHVDAMIPGGGADYELVKLISSVGNTIGNNSVVDVNSARRMLESGAKLVSLARAVLKDERIFDRLLRDNLLSSSVEVV</sequence>
<dbReference type="RefSeq" id="WP_048096061.1">
    <property type="nucleotide sequence ID" value="NZ_CP011267.1"/>
</dbReference>
<evidence type="ECO:0000313" key="2">
    <source>
        <dbReference type="Proteomes" id="UP000034723"/>
    </source>
</evidence>
<dbReference type="PANTHER" id="PTHR11082:SF36">
    <property type="entry name" value="DUS-LIKE FMN-BINDING DOMAIN-CONTAINING PROTEIN"/>
    <property type="match status" value="1"/>
</dbReference>
<dbReference type="KEGG" id="gah:GAH_01679"/>
<dbReference type="PANTHER" id="PTHR11082">
    <property type="entry name" value="TRNA-DIHYDROURIDINE SYNTHASE"/>
    <property type="match status" value="1"/>
</dbReference>